<name>A0A1H0KR94_9BACT</name>
<organism evidence="1 2">
    <name type="scientific">Prevotella communis</name>
    <dbReference type="NCBI Taxonomy" id="2913614"/>
    <lineage>
        <taxon>Bacteria</taxon>
        <taxon>Pseudomonadati</taxon>
        <taxon>Bacteroidota</taxon>
        <taxon>Bacteroidia</taxon>
        <taxon>Bacteroidales</taxon>
        <taxon>Prevotellaceae</taxon>
        <taxon>Prevotella</taxon>
    </lineage>
</organism>
<protein>
    <submittedName>
        <fullName evidence="1">Uncharacterized protein</fullName>
    </submittedName>
</protein>
<dbReference type="EMBL" id="FNIW01000029">
    <property type="protein sequence ID" value="SDO58504.1"/>
    <property type="molecule type" value="Genomic_DNA"/>
</dbReference>
<proteinExistence type="predicted"/>
<evidence type="ECO:0000313" key="2">
    <source>
        <dbReference type="Proteomes" id="UP000199134"/>
    </source>
</evidence>
<sequence>MAKMTGGGRLGTVSVIFLDDTEDALSWSTIHFLRTSWCMNGKGGDNLSPPFREFRVALLHLLRHTPVPDVPLNTCQLRFCRFYGRFADFVEKQCNIAGEWLLLPSLLVGVYGIAVNAYRSYLHAVIPIIRHSHSHSRSKIVSFLTII</sequence>
<evidence type="ECO:0000313" key="1">
    <source>
        <dbReference type="EMBL" id="SDO58504.1"/>
    </source>
</evidence>
<comment type="caution">
    <text evidence="1">The sequence shown here is derived from an EMBL/GenBank/DDBJ whole genome shotgun (WGS) entry which is preliminary data.</text>
</comment>
<reference evidence="2" key="1">
    <citation type="submission" date="2016-10" db="EMBL/GenBank/DDBJ databases">
        <authorList>
            <person name="de Groot N.N."/>
        </authorList>
    </citation>
    <scope>NUCLEOTIDE SEQUENCE [LARGE SCALE GENOMIC DNA]</scope>
    <source>
        <strain evidence="2">BP1-145</strain>
    </source>
</reference>
<accession>A0A1H0KR94</accession>
<dbReference type="Proteomes" id="UP000199134">
    <property type="component" value="Unassembled WGS sequence"/>
</dbReference>
<dbReference type="AlphaFoldDB" id="A0A1H0KR94"/>
<gene>
    <name evidence="1" type="ORF">SAMN04487900_1294</name>
</gene>